<evidence type="ECO:0000256" key="6">
    <source>
        <dbReference type="ARBA" id="ARBA00023010"/>
    </source>
</evidence>
<feature type="non-terminal residue" evidence="11">
    <location>
        <position position="1"/>
    </location>
</feature>
<keyword evidence="3" id="KW-0813">Transport</keyword>
<keyword evidence="6" id="KW-0811">Translocation</keyword>
<keyword evidence="12" id="KW-1185">Reference proteome</keyword>
<feature type="region of interest" description="Disordered" evidence="9">
    <location>
        <begin position="573"/>
        <end position="627"/>
    </location>
</feature>
<keyword evidence="8" id="KW-0539">Nucleus</keyword>
<dbReference type="Pfam" id="PF13634">
    <property type="entry name" value="Nucleoporin_FG"/>
    <property type="match status" value="2"/>
</dbReference>
<evidence type="ECO:0000256" key="5">
    <source>
        <dbReference type="ARBA" id="ARBA00022927"/>
    </source>
</evidence>
<feature type="compositionally biased region" description="Polar residues" evidence="9">
    <location>
        <begin position="587"/>
        <end position="596"/>
    </location>
</feature>
<dbReference type="InterPro" id="IPR025574">
    <property type="entry name" value="Nucleoporin_FG_rpt"/>
</dbReference>
<dbReference type="GO" id="GO:0034398">
    <property type="term" value="P:telomere tethering at nuclear periphery"/>
    <property type="evidence" value="ECO:0007669"/>
    <property type="project" value="TreeGrafter"/>
</dbReference>
<dbReference type="GO" id="GO:0006405">
    <property type="term" value="P:RNA export from nucleus"/>
    <property type="evidence" value="ECO:0007669"/>
    <property type="project" value="TreeGrafter"/>
</dbReference>
<organism evidence="11 12">
    <name type="scientific">Tilletia horrida</name>
    <dbReference type="NCBI Taxonomy" id="155126"/>
    <lineage>
        <taxon>Eukaryota</taxon>
        <taxon>Fungi</taxon>
        <taxon>Dikarya</taxon>
        <taxon>Basidiomycota</taxon>
        <taxon>Ustilaginomycotina</taxon>
        <taxon>Exobasidiomycetes</taxon>
        <taxon>Tilletiales</taxon>
        <taxon>Tilletiaceae</taxon>
        <taxon>Tilletia</taxon>
    </lineage>
</organism>
<dbReference type="GO" id="GO:0006606">
    <property type="term" value="P:protein import into nucleus"/>
    <property type="evidence" value="ECO:0007669"/>
    <property type="project" value="TreeGrafter"/>
</dbReference>
<gene>
    <name evidence="11" type="ORF">OC846_006588</name>
</gene>
<evidence type="ECO:0000313" key="11">
    <source>
        <dbReference type="EMBL" id="KAK0542926.1"/>
    </source>
</evidence>
<dbReference type="PROSITE" id="PS51434">
    <property type="entry name" value="NUP_C"/>
    <property type="match status" value="1"/>
</dbReference>
<keyword evidence="4" id="KW-0509">mRNA transport</keyword>
<feature type="compositionally biased region" description="Polar residues" evidence="9">
    <location>
        <begin position="213"/>
        <end position="227"/>
    </location>
</feature>
<reference evidence="11" key="1">
    <citation type="journal article" date="2023" name="PhytoFront">
        <title>Draft Genome Resources of Seven Strains of Tilletia horrida, Causal Agent of Kernel Smut of Rice.</title>
        <authorList>
            <person name="Khanal S."/>
            <person name="Antony Babu S."/>
            <person name="Zhou X.G."/>
        </authorList>
    </citation>
    <scope>NUCLEOTIDE SEQUENCE</scope>
    <source>
        <strain evidence="11">TX6</strain>
    </source>
</reference>
<dbReference type="InterPro" id="IPR007230">
    <property type="entry name" value="Nup98_auto-Pept-S59_dom"/>
</dbReference>
<dbReference type="AlphaFoldDB" id="A0AAN6GND5"/>
<evidence type="ECO:0000256" key="7">
    <source>
        <dbReference type="ARBA" id="ARBA00023132"/>
    </source>
</evidence>
<proteinExistence type="inferred from homology"/>
<dbReference type="Gene3D" id="3.30.1610.10">
    <property type="entry name" value="Peptidase S59, nucleoporin"/>
    <property type="match status" value="1"/>
</dbReference>
<dbReference type="GO" id="GO:0051028">
    <property type="term" value="P:mRNA transport"/>
    <property type="evidence" value="ECO:0007669"/>
    <property type="project" value="UniProtKB-KW"/>
</dbReference>
<evidence type="ECO:0000256" key="1">
    <source>
        <dbReference type="ARBA" id="ARBA00004567"/>
    </source>
</evidence>
<evidence type="ECO:0000259" key="10">
    <source>
        <dbReference type="PROSITE" id="PS51434"/>
    </source>
</evidence>
<keyword evidence="5" id="KW-0653">Protein transport</keyword>
<evidence type="ECO:0000256" key="3">
    <source>
        <dbReference type="ARBA" id="ARBA00022448"/>
    </source>
</evidence>
<sequence length="795" mass="79189">VQQRETSGGFGTAGSQQSTAGTSTFGFGAGATNQPKPGGIFGATTNAGGFGTALGQTPAQSQTGGFGATQAQNNTGTTAGWSFGAANNAAKPGGLFSNTTTAHTATGAFGSGATSGAAATQTKPAVSFGNAVALTSAPNAFGSNMTAAAGGGLFGTSTAGFNAGKTTAIPATSGEIFGAGTSFGAKPATGGLFGSNQAQSAGTTGGSLYGASTAASTSEGLSDSKPATGQPGGLIGSTTYGAQGPAAAGTNAFGTGGGGLFGSHTQAKPGGLFGAGANASGGLFENNNQAGNGASGLFGAGPTGADAAAGGGELFGALTLSASQKAGAAGAGVLFGESTGLSSFGQGVNLAHQRLDQLEILAQGVARLAEAMESLAMVPRLLSFSGAVAGRTSSKIGASLGHQLIKGREPRLRTGGSGRSRESSPLRPTPRSSGKTLRYRSATPSLGLFSGTASDGAGTAGEGTPGVSGTVGVREVSVLSSSPAAQRIGSPSIFRALSNESIELPSQATTVQSNVKRLTLTDGDAASNARPPSAGRSMLGNSLDGPARDVARRADTLPPGRGVKVSRAFEAGSAAQARGADVGRSMLDNSPSSGNITGRRLFGDHTLASSSAADPNEGETDSLPGGYKMSPTLAELRRMTKTELRTVHDFTVSRPGFGSVRFLPPVDLSEVPNLSSIAGGIVQIRFKECFVYPGKEECLPGTDGMITGYTPGPKAAPGQALNVTAVISLDKCWALERETRHPIKDPDHPRYKQHISKLEEKADAEFLGFHAGTGSWQFQVKHFSCYGIHEDEAED</sequence>
<feature type="region of interest" description="Disordered" evidence="9">
    <location>
        <begin position="399"/>
        <end position="468"/>
    </location>
</feature>
<comment type="subcellular location">
    <subcellularLocation>
        <location evidence="1">Nucleus</location>
        <location evidence="1">Nuclear pore complex</location>
    </subcellularLocation>
</comment>
<evidence type="ECO:0000256" key="2">
    <source>
        <dbReference type="ARBA" id="ARBA00008926"/>
    </source>
</evidence>
<feature type="region of interest" description="Disordered" evidence="9">
    <location>
        <begin position="1"/>
        <end position="37"/>
    </location>
</feature>
<dbReference type="PANTHER" id="PTHR23198">
    <property type="entry name" value="NUCLEOPORIN"/>
    <property type="match status" value="1"/>
</dbReference>
<evidence type="ECO:0000256" key="8">
    <source>
        <dbReference type="ARBA" id="ARBA00023242"/>
    </source>
</evidence>
<dbReference type="GO" id="GO:0044614">
    <property type="term" value="C:nuclear pore cytoplasmic filaments"/>
    <property type="evidence" value="ECO:0007669"/>
    <property type="project" value="TreeGrafter"/>
</dbReference>
<feature type="region of interest" description="Disordered" evidence="9">
    <location>
        <begin position="212"/>
        <end position="232"/>
    </location>
</feature>
<accession>A0AAN6GND5</accession>
<evidence type="ECO:0000256" key="9">
    <source>
        <dbReference type="SAM" id="MobiDB-lite"/>
    </source>
</evidence>
<dbReference type="Proteomes" id="UP001176517">
    <property type="component" value="Unassembled WGS sequence"/>
</dbReference>
<dbReference type="GO" id="GO:0008139">
    <property type="term" value="F:nuclear localization sequence binding"/>
    <property type="evidence" value="ECO:0007669"/>
    <property type="project" value="TreeGrafter"/>
</dbReference>
<comment type="similarity">
    <text evidence="2">Belongs to the nucleoporin GLFG family.</text>
</comment>
<feature type="domain" description="Peptidase S59" evidence="10">
    <location>
        <begin position="624"/>
        <end position="783"/>
    </location>
</feature>
<evidence type="ECO:0000313" key="12">
    <source>
        <dbReference type="Proteomes" id="UP001176517"/>
    </source>
</evidence>
<dbReference type="GO" id="GO:0017056">
    <property type="term" value="F:structural constituent of nuclear pore"/>
    <property type="evidence" value="ECO:0007669"/>
    <property type="project" value="InterPro"/>
</dbReference>
<dbReference type="InterPro" id="IPR037665">
    <property type="entry name" value="Nucleoporin_S59-like"/>
</dbReference>
<protein>
    <recommendedName>
        <fullName evidence="10">Peptidase S59 domain-containing protein</fullName>
    </recommendedName>
</protein>
<dbReference type="InterPro" id="IPR036903">
    <property type="entry name" value="Nup98_auto-Pept-S59_dom_sf"/>
</dbReference>
<feature type="compositionally biased region" description="Low complexity" evidence="9">
    <location>
        <begin position="18"/>
        <end position="32"/>
    </location>
</feature>
<dbReference type="GO" id="GO:0003723">
    <property type="term" value="F:RNA binding"/>
    <property type="evidence" value="ECO:0007669"/>
    <property type="project" value="TreeGrafter"/>
</dbReference>
<evidence type="ECO:0000256" key="4">
    <source>
        <dbReference type="ARBA" id="ARBA00022816"/>
    </source>
</evidence>
<keyword evidence="7" id="KW-0906">Nuclear pore complex</keyword>
<name>A0AAN6GND5_9BASI</name>
<comment type="caution">
    <text evidence="11">The sequence shown here is derived from an EMBL/GenBank/DDBJ whole genome shotgun (WGS) entry which is preliminary data.</text>
</comment>
<dbReference type="PANTHER" id="PTHR23198:SF6">
    <property type="entry name" value="NUCLEAR PORE COMPLEX PROTEIN NUP98-NUP96"/>
    <property type="match status" value="1"/>
</dbReference>
<dbReference type="EMBL" id="JAPDMZ010000426">
    <property type="protein sequence ID" value="KAK0542926.1"/>
    <property type="molecule type" value="Genomic_DNA"/>
</dbReference>
<dbReference type="SUPFAM" id="SSF82215">
    <property type="entry name" value="C-terminal autoproteolytic domain of nucleoporin nup98"/>
    <property type="match status" value="1"/>
</dbReference>
<dbReference type="GO" id="GO:0000973">
    <property type="term" value="P:post-transcriptional tethering of RNA polymerase II gene DNA at nuclear periphery"/>
    <property type="evidence" value="ECO:0007669"/>
    <property type="project" value="TreeGrafter"/>
</dbReference>
<dbReference type="Pfam" id="PF04096">
    <property type="entry name" value="Nucleoporin2"/>
    <property type="match status" value="1"/>
</dbReference>
<feature type="region of interest" description="Disordered" evidence="9">
    <location>
        <begin position="519"/>
        <end position="546"/>
    </location>
</feature>